<name>A0A4Y6UJF6_9PROT</name>
<dbReference type="PROSITE" id="PS51257">
    <property type="entry name" value="PROKAR_LIPOPROTEIN"/>
    <property type="match status" value="1"/>
</dbReference>
<evidence type="ECO:0000256" key="1">
    <source>
        <dbReference type="SAM" id="SignalP"/>
    </source>
</evidence>
<protein>
    <recommendedName>
        <fullName evidence="4">Lipoprotein</fullName>
    </recommendedName>
</protein>
<feature type="signal peptide" evidence="1">
    <location>
        <begin position="1"/>
        <end position="28"/>
    </location>
</feature>
<dbReference type="OrthoDB" id="7278207at2"/>
<accession>A0A4Y6UJF6</accession>
<proteinExistence type="predicted"/>
<dbReference type="KEGG" id="ssam:E3D00_02090"/>
<sequence>MSLNLARTLKSCVIGLSLLGLSACVGTASPGPVDPKAPVAGYGNVCKAGIYSCKLPVKAPLNGPCSCPGLGAASYGNVFAK</sequence>
<keyword evidence="1" id="KW-0732">Signal</keyword>
<gene>
    <name evidence="2" type="ORF">E3D00_02090</name>
</gene>
<evidence type="ECO:0000313" key="2">
    <source>
        <dbReference type="EMBL" id="QDH16497.1"/>
    </source>
</evidence>
<reference evidence="2 3" key="1">
    <citation type="submission" date="2019-03" db="EMBL/GenBank/DDBJ databases">
        <title>The complete genome sequence of Swingsia samuiensis NBRC107927(T).</title>
        <authorList>
            <person name="Chua K.-O."/>
            <person name="Chan K.-G."/>
            <person name="See-Too W.-S."/>
        </authorList>
    </citation>
    <scope>NUCLEOTIDE SEQUENCE [LARGE SCALE GENOMIC DNA]</scope>
    <source>
        <strain evidence="2 3">AH83</strain>
    </source>
</reference>
<organism evidence="2 3">
    <name type="scientific">Swingsia samuiensis</name>
    <dbReference type="NCBI Taxonomy" id="1293412"/>
    <lineage>
        <taxon>Bacteria</taxon>
        <taxon>Pseudomonadati</taxon>
        <taxon>Pseudomonadota</taxon>
        <taxon>Alphaproteobacteria</taxon>
        <taxon>Acetobacterales</taxon>
        <taxon>Acetobacteraceae</taxon>
        <taxon>Swingsia</taxon>
    </lineage>
</organism>
<evidence type="ECO:0008006" key="4">
    <source>
        <dbReference type="Google" id="ProtNLM"/>
    </source>
</evidence>
<keyword evidence="3" id="KW-1185">Reference proteome</keyword>
<dbReference type="EMBL" id="CP038141">
    <property type="protein sequence ID" value="QDH16497.1"/>
    <property type="molecule type" value="Genomic_DNA"/>
</dbReference>
<dbReference type="AlphaFoldDB" id="A0A4Y6UJF6"/>
<dbReference type="Proteomes" id="UP000316313">
    <property type="component" value="Chromosome"/>
</dbReference>
<evidence type="ECO:0000313" key="3">
    <source>
        <dbReference type="Proteomes" id="UP000316313"/>
    </source>
</evidence>
<dbReference type="RefSeq" id="WP_141459510.1">
    <property type="nucleotide sequence ID" value="NZ_CP038141.1"/>
</dbReference>
<feature type="chain" id="PRO_5021395087" description="Lipoprotein" evidence="1">
    <location>
        <begin position="29"/>
        <end position="81"/>
    </location>
</feature>